<feature type="domain" description="DUF2382" evidence="2">
    <location>
        <begin position="173"/>
        <end position="282"/>
    </location>
</feature>
<dbReference type="NCBIfam" id="TIGR02271">
    <property type="entry name" value="YsnF/AvaK domain"/>
    <property type="match status" value="1"/>
</dbReference>
<organism evidence="3 4">
    <name type="scientific">Myxococcus llanfairpwllgwyngyllgogerychwyrndrobwllllantysiliogogogochensis</name>
    <dbReference type="NCBI Taxonomy" id="2590453"/>
    <lineage>
        <taxon>Bacteria</taxon>
        <taxon>Pseudomonadati</taxon>
        <taxon>Myxococcota</taxon>
        <taxon>Myxococcia</taxon>
        <taxon>Myxococcales</taxon>
        <taxon>Cystobacterineae</taxon>
        <taxon>Myxococcaceae</taxon>
        <taxon>Myxococcus</taxon>
    </lineage>
</organism>
<dbReference type="PANTHER" id="PTHR38463">
    <property type="entry name" value="STRESS RESPONSE PROTEIN YSNF"/>
    <property type="match status" value="1"/>
</dbReference>
<dbReference type="Pfam" id="PF09557">
    <property type="entry name" value="DUF2382"/>
    <property type="match status" value="1"/>
</dbReference>
<comment type="caution">
    <text evidence="3">The sequence shown here is derived from an EMBL/GenBank/DDBJ whole genome shotgun (WGS) entry which is preliminary data.</text>
</comment>
<dbReference type="RefSeq" id="WP_141642008.1">
    <property type="nucleotide sequence ID" value="NZ_VIFM01000025.1"/>
</dbReference>
<reference evidence="3 4" key="1">
    <citation type="submission" date="2019-06" db="EMBL/GenBank/DDBJ databases">
        <authorList>
            <person name="Livingstone P."/>
            <person name="Whitworth D."/>
        </authorList>
    </citation>
    <scope>NUCLEOTIDE SEQUENCE [LARGE SCALE GENOMIC DNA]</scope>
    <source>
        <strain evidence="3 4">AM401</strain>
    </source>
</reference>
<evidence type="ECO:0000313" key="4">
    <source>
        <dbReference type="Proteomes" id="UP000315369"/>
    </source>
</evidence>
<protein>
    <submittedName>
        <fullName evidence="3">DUF2382 domain-containing protein</fullName>
    </submittedName>
</protein>
<dbReference type="AlphaFoldDB" id="A0A540X545"/>
<evidence type="ECO:0000259" key="2">
    <source>
        <dbReference type="Pfam" id="PF09557"/>
    </source>
</evidence>
<sequence>MFQRKDVREGMAVRSIDGEKLGKVFAIGDDAFHIERGLFFPKDYRVAFTEVSEIRDGEVILNRGKEALQQVSDAERAKATAGTGVAAGAVGLASERTTTTKETRVRDADLGTSRGSVTSLPGANLGTDANYAANMRADTDIRRGDTRLETDRRLETDKRLGTEMRRDADDISIPVHREKLTVEKRDTQAGELRVHKDVVEEEEVVKVPLRHERVRVERRAATSDKPVVGATFKEETIVVPLHAEEVDITKRSVLDEEVVIHKDVVEEERRITERVRHENVDIRTEGEVDAPRTLNATPDDPSLRRS</sequence>
<dbReference type="EMBL" id="VIFM01000025">
    <property type="protein sequence ID" value="TQF16360.1"/>
    <property type="molecule type" value="Genomic_DNA"/>
</dbReference>
<name>A0A540X545_9BACT</name>
<dbReference type="OrthoDB" id="5513836at2"/>
<dbReference type="PANTHER" id="PTHR38463:SF1">
    <property type="entry name" value="STRESS RESPONSE PROTEIN YSNF"/>
    <property type="match status" value="1"/>
</dbReference>
<accession>A0A540X545</accession>
<evidence type="ECO:0000313" key="3">
    <source>
        <dbReference type="EMBL" id="TQF16360.1"/>
    </source>
</evidence>
<proteinExistence type="predicted"/>
<feature type="region of interest" description="Disordered" evidence="1">
    <location>
        <begin position="282"/>
        <end position="306"/>
    </location>
</feature>
<dbReference type="Proteomes" id="UP000315369">
    <property type="component" value="Unassembled WGS sequence"/>
</dbReference>
<dbReference type="InterPro" id="IPR019060">
    <property type="entry name" value="DUF2382"/>
</dbReference>
<dbReference type="InterPro" id="IPR052967">
    <property type="entry name" value="Stress_Response_Assoc"/>
</dbReference>
<gene>
    <name evidence="3" type="ORF">FJV41_08935</name>
</gene>
<evidence type="ECO:0000256" key="1">
    <source>
        <dbReference type="SAM" id="MobiDB-lite"/>
    </source>
</evidence>
<keyword evidence="4" id="KW-1185">Reference proteome</keyword>